<name>A0A433QLT3_9FUNG</name>
<protein>
    <submittedName>
        <fullName evidence="1">Uncharacterized protein</fullName>
    </submittedName>
</protein>
<evidence type="ECO:0000313" key="2">
    <source>
        <dbReference type="Proteomes" id="UP000274822"/>
    </source>
</evidence>
<comment type="caution">
    <text evidence="1">The sequence shown here is derived from an EMBL/GenBank/DDBJ whole genome shotgun (WGS) entry which is preliminary data.</text>
</comment>
<reference evidence="1 2" key="1">
    <citation type="journal article" date="2018" name="New Phytol.">
        <title>Phylogenomics of Endogonaceae and evolution of mycorrhizas within Mucoromycota.</title>
        <authorList>
            <person name="Chang Y."/>
            <person name="Desiro A."/>
            <person name="Na H."/>
            <person name="Sandor L."/>
            <person name="Lipzen A."/>
            <person name="Clum A."/>
            <person name="Barry K."/>
            <person name="Grigoriev I.V."/>
            <person name="Martin F.M."/>
            <person name="Stajich J.E."/>
            <person name="Smith M.E."/>
            <person name="Bonito G."/>
            <person name="Spatafora J.W."/>
        </authorList>
    </citation>
    <scope>NUCLEOTIDE SEQUENCE [LARGE SCALE GENOMIC DNA]</scope>
    <source>
        <strain evidence="1 2">AD002</strain>
    </source>
</reference>
<dbReference type="AlphaFoldDB" id="A0A433QLT3"/>
<evidence type="ECO:0000313" key="1">
    <source>
        <dbReference type="EMBL" id="RUS30727.1"/>
    </source>
</evidence>
<proteinExistence type="predicted"/>
<organism evidence="1 2">
    <name type="scientific">Jimgerdemannia flammicorona</name>
    <dbReference type="NCBI Taxonomy" id="994334"/>
    <lineage>
        <taxon>Eukaryota</taxon>
        <taxon>Fungi</taxon>
        <taxon>Fungi incertae sedis</taxon>
        <taxon>Mucoromycota</taxon>
        <taxon>Mucoromycotina</taxon>
        <taxon>Endogonomycetes</taxon>
        <taxon>Endogonales</taxon>
        <taxon>Endogonaceae</taxon>
        <taxon>Jimgerdemannia</taxon>
    </lineage>
</organism>
<sequence length="74" mass="8507">MISERVLVVVAISRGLEYSLCNSVMKLHAFRHSIDIRDNKLITNDVILREIFDWTFSENNTHPSAIQLGFAGFR</sequence>
<accession>A0A433QLT3</accession>
<gene>
    <name evidence="1" type="ORF">BC938DRAFT_479032</name>
</gene>
<dbReference type="Proteomes" id="UP000274822">
    <property type="component" value="Unassembled WGS sequence"/>
</dbReference>
<dbReference type="EMBL" id="RBNJ01003622">
    <property type="protein sequence ID" value="RUS30727.1"/>
    <property type="molecule type" value="Genomic_DNA"/>
</dbReference>
<keyword evidence="2" id="KW-1185">Reference proteome</keyword>